<comment type="caution">
    <text evidence="2">The sequence shown here is derived from an EMBL/GenBank/DDBJ whole genome shotgun (WGS) entry which is preliminary data.</text>
</comment>
<dbReference type="Proteomes" id="UP000014242">
    <property type="component" value="Unassembled WGS sequence"/>
</dbReference>
<dbReference type="InterPro" id="IPR006626">
    <property type="entry name" value="PbH1"/>
</dbReference>
<reference evidence="2 3" key="1">
    <citation type="journal article" date="2013" name="PLoS Genet.">
        <title>A gene transfer agent and a dynamic repertoire of secretion systems hold the keys to the explosive radiation of the emerging pathogen Bartonella.</title>
        <authorList>
            <person name="Guy L."/>
            <person name="Nystedt B."/>
            <person name="Toft C."/>
            <person name="Zaremba-Niedzwiedzka K."/>
            <person name="Berglund E.C."/>
            <person name="Granberg F."/>
            <person name="Naslund K."/>
            <person name="Eriksson A.S."/>
            <person name="Andersson S.G."/>
        </authorList>
    </citation>
    <scope>NUCLEOTIDE SEQUENCE [LARGE SCALE GENOMIC DNA]</scope>
    <source>
        <strain evidence="3">m07a</strain>
    </source>
</reference>
<accession>N6UJT3</accession>
<gene>
    <name evidence="2" type="ORF">m07a_01840</name>
</gene>
<proteinExistence type="predicted"/>
<evidence type="ECO:0000313" key="2">
    <source>
        <dbReference type="EMBL" id="ENN92674.1"/>
    </source>
</evidence>
<dbReference type="eggNOG" id="ENOG50301PI">
    <property type="taxonomic scope" value="Bacteria"/>
</dbReference>
<sequence>MGENVTSAELTRVKIEGKGSGQGTGVHAKGGETVTLTEVTISRVQTGVYAEKGTFKMDGGEIKEFTGYGVSVGENVTSAELTRVKIEGKGSGQGTGVHAKGGETVTLDDVKISRVETGIYAKKGMLKMTEGSVKDFTEYGVSVGENVTSAELTRVKIEGKGSGQGTGVHAKGGETVTLNEVKISKVRVGVDVEKGTLIMKGESTISLANGNSYGVGVYVGDKVESATLMGTTITGQNSGKGSTGIYAVGAESLMMTLEGVKISGVTKGVSMEKGESLTISGGSRIEFTGDYGVGVYVGDKVESATLMGTTITGQNNGIGVYTMGSENLTMTLDAVRILGVGKGVYMEKGKSLTISGRSRISFMGSYGVMVGGGVTSADLKDVTIRGKNNGTGVHAVGKEGMVMTLDGVTVSQVETGVMMMGKGCW</sequence>
<dbReference type="InterPro" id="IPR011050">
    <property type="entry name" value="Pectin_lyase_fold/virulence"/>
</dbReference>
<evidence type="ECO:0000259" key="1">
    <source>
        <dbReference type="Pfam" id="PF13229"/>
    </source>
</evidence>
<dbReference type="Pfam" id="PF13229">
    <property type="entry name" value="Beta_helix"/>
    <property type="match status" value="1"/>
</dbReference>
<dbReference type="SUPFAM" id="SSF51126">
    <property type="entry name" value="Pectin lyase-like"/>
    <property type="match status" value="1"/>
</dbReference>
<evidence type="ECO:0000313" key="3">
    <source>
        <dbReference type="Proteomes" id="UP000014242"/>
    </source>
</evidence>
<keyword evidence="3" id="KW-1185">Reference proteome</keyword>
<dbReference type="EMBL" id="AGWC01000001">
    <property type="protein sequence ID" value="ENN92674.1"/>
    <property type="molecule type" value="Genomic_DNA"/>
</dbReference>
<dbReference type="SMART" id="SM00710">
    <property type="entry name" value="PbH1"/>
    <property type="match status" value="7"/>
</dbReference>
<dbReference type="PATRIC" id="fig|1094496.3.peg.190"/>
<organism evidence="2 3">
    <name type="scientific">Bartonella schoenbuchensis m07a</name>
    <dbReference type="NCBI Taxonomy" id="1094496"/>
    <lineage>
        <taxon>Bacteria</taxon>
        <taxon>Pseudomonadati</taxon>
        <taxon>Pseudomonadota</taxon>
        <taxon>Alphaproteobacteria</taxon>
        <taxon>Hyphomicrobiales</taxon>
        <taxon>Bartonellaceae</taxon>
        <taxon>Bartonella</taxon>
    </lineage>
</organism>
<dbReference type="AlphaFoldDB" id="N6UJT3"/>
<dbReference type="Gene3D" id="2.160.20.20">
    <property type="match status" value="1"/>
</dbReference>
<dbReference type="InterPro" id="IPR039448">
    <property type="entry name" value="Beta_helix"/>
</dbReference>
<feature type="domain" description="Right handed beta helix" evidence="1">
    <location>
        <begin position="24"/>
        <end position="160"/>
    </location>
</feature>
<name>N6UJT3_9HYPH</name>
<dbReference type="InterPro" id="IPR012332">
    <property type="entry name" value="Autotransporter_pectin_lyase_C"/>
</dbReference>
<dbReference type="HOGENOM" id="CLU_675307_0_0_5"/>
<protein>
    <recommendedName>
        <fullName evidence="1">Right handed beta helix domain-containing protein</fullName>
    </recommendedName>
</protein>